<dbReference type="AlphaFoldDB" id="A0A831X787"/>
<comment type="caution">
    <text evidence="2">The sequence shown here is derived from an EMBL/GenBank/DDBJ whole genome shotgun (WGS) entry which is preliminary data.</text>
</comment>
<organism evidence="2">
    <name type="scientific">Thermorudis peleae</name>
    <dbReference type="NCBI Taxonomy" id="1382356"/>
    <lineage>
        <taxon>Bacteria</taxon>
        <taxon>Pseudomonadati</taxon>
        <taxon>Thermomicrobiota</taxon>
        <taxon>Thermomicrobia</taxon>
        <taxon>Thermomicrobia incertae sedis</taxon>
        <taxon>Thermorudis</taxon>
    </lineage>
</organism>
<reference evidence="2" key="1">
    <citation type="journal article" date="2020" name="mSystems">
        <title>Genome- and Community-Level Interaction Insights into Carbon Utilization and Element Cycling Functions of Hydrothermarchaeota in Hydrothermal Sediment.</title>
        <authorList>
            <person name="Zhou Z."/>
            <person name="Liu Y."/>
            <person name="Xu W."/>
            <person name="Pan J."/>
            <person name="Luo Z.H."/>
            <person name="Li M."/>
        </authorList>
    </citation>
    <scope>NUCLEOTIDE SEQUENCE [LARGE SCALE GENOMIC DNA]</scope>
    <source>
        <strain evidence="2">SpSt-210</strain>
    </source>
</reference>
<name>A0A831X787_9BACT</name>
<evidence type="ECO:0000259" key="1">
    <source>
        <dbReference type="Pfam" id="PF19124"/>
    </source>
</evidence>
<feature type="domain" description="DUF5808" evidence="1">
    <location>
        <begin position="59"/>
        <end position="83"/>
    </location>
</feature>
<sequence>MRGLSRLLRWAVLVLVGAAIYDQLRRPAAERTWHGRIGFVPYDFRPPTVERLRERLWNPDDPRIFTPHVWGVGWTINLYQLRHYLLPLVELVRAELSERRG</sequence>
<gene>
    <name evidence="2" type="ORF">ENP34_05900</name>
</gene>
<dbReference type="EMBL" id="DSIY01000144">
    <property type="protein sequence ID" value="HEG90957.1"/>
    <property type="molecule type" value="Genomic_DNA"/>
</dbReference>
<protein>
    <recommendedName>
        <fullName evidence="1">DUF5808 domain-containing protein</fullName>
    </recommendedName>
</protein>
<evidence type="ECO:0000313" key="2">
    <source>
        <dbReference type="EMBL" id="HEG90957.1"/>
    </source>
</evidence>
<dbReference type="Pfam" id="PF19124">
    <property type="entry name" value="DUF5808"/>
    <property type="match status" value="1"/>
</dbReference>
<dbReference type="InterPro" id="IPR043831">
    <property type="entry name" value="DUF5808"/>
</dbReference>
<proteinExistence type="predicted"/>
<accession>A0A831X787</accession>